<dbReference type="RefSeq" id="WP_123253503.1">
    <property type="nucleotide sequence ID" value="NZ_RBED01000001.1"/>
</dbReference>
<organism evidence="4 5">
    <name type="scientific">Arthrobacter oryzae</name>
    <dbReference type="NCBI Taxonomy" id="409290"/>
    <lineage>
        <taxon>Bacteria</taxon>
        <taxon>Bacillati</taxon>
        <taxon>Actinomycetota</taxon>
        <taxon>Actinomycetes</taxon>
        <taxon>Micrococcales</taxon>
        <taxon>Micrococcaceae</taxon>
        <taxon>Arthrobacter</taxon>
    </lineage>
</organism>
<dbReference type="Gene3D" id="2.60.40.790">
    <property type="match status" value="1"/>
</dbReference>
<dbReference type="OrthoDB" id="3855217at2"/>
<evidence type="ECO:0000256" key="2">
    <source>
        <dbReference type="RuleBase" id="RU003616"/>
    </source>
</evidence>
<comment type="similarity">
    <text evidence="1 2">Belongs to the small heat shock protein (HSP20) family.</text>
</comment>
<dbReference type="InterPro" id="IPR031107">
    <property type="entry name" value="Small_HSP"/>
</dbReference>
<evidence type="ECO:0000313" key="5">
    <source>
        <dbReference type="Proteomes" id="UP000273807"/>
    </source>
</evidence>
<accession>A0A3N0CK59</accession>
<dbReference type="Pfam" id="PF00011">
    <property type="entry name" value="HSP20"/>
    <property type="match status" value="1"/>
</dbReference>
<sequence length="139" mass="15255">MAESNKWAPSDMLEPIKRFLDGDLAVTPTIKVEQFQDGTTLVVRAEVPGIDPDKDVDVSVSDGMLHIKAEREEKSEHKGKAGYRSEFRYGSFTRSITLPAGAREEDITATYKDGILEVCAPAPVPPTAESGRKIRIDHG</sequence>
<dbReference type="EMBL" id="RBED01000001">
    <property type="protein sequence ID" value="RNL63830.1"/>
    <property type="molecule type" value="Genomic_DNA"/>
</dbReference>
<dbReference type="PROSITE" id="PS01031">
    <property type="entry name" value="SHSP"/>
    <property type="match status" value="1"/>
</dbReference>
<dbReference type="Proteomes" id="UP000273807">
    <property type="component" value="Unassembled WGS sequence"/>
</dbReference>
<evidence type="ECO:0000313" key="4">
    <source>
        <dbReference type="EMBL" id="RNL63830.1"/>
    </source>
</evidence>
<reference evidence="4 5" key="1">
    <citation type="submission" date="2018-10" db="EMBL/GenBank/DDBJ databases">
        <title>Genome sequencing of Arthrobacter oryzae TNB02.</title>
        <authorList>
            <person name="Cho Y.-J."/>
            <person name="Cho A."/>
            <person name="Kim O.-S."/>
        </authorList>
    </citation>
    <scope>NUCLEOTIDE SEQUENCE [LARGE SCALE GENOMIC DNA]</scope>
    <source>
        <strain evidence="4 5">TNB02</strain>
    </source>
</reference>
<keyword evidence="5" id="KW-1185">Reference proteome</keyword>
<evidence type="ECO:0000259" key="3">
    <source>
        <dbReference type="PROSITE" id="PS01031"/>
    </source>
</evidence>
<dbReference type="AlphaFoldDB" id="A0A3N0CK59"/>
<dbReference type="PANTHER" id="PTHR11527">
    <property type="entry name" value="HEAT-SHOCK PROTEIN 20 FAMILY MEMBER"/>
    <property type="match status" value="1"/>
</dbReference>
<gene>
    <name evidence="4" type="ORF">D7003_00130</name>
</gene>
<feature type="domain" description="SHSP" evidence="3">
    <location>
        <begin position="21"/>
        <end position="137"/>
    </location>
</feature>
<comment type="caution">
    <text evidence="4">The sequence shown here is derived from an EMBL/GenBank/DDBJ whole genome shotgun (WGS) entry which is preliminary data.</text>
</comment>
<name>A0A3N0CK59_9MICC</name>
<proteinExistence type="inferred from homology"/>
<protein>
    <submittedName>
        <fullName evidence="4">Hsp20/alpha crystallin family protein</fullName>
    </submittedName>
</protein>
<dbReference type="InterPro" id="IPR002068">
    <property type="entry name" value="A-crystallin/Hsp20_dom"/>
</dbReference>
<dbReference type="SUPFAM" id="SSF49764">
    <property type="entry name" value="HSP20-like chaperones"/>
    <property type="match status" value="1"/>
</dbReference>
<dbReference type="InterPro" id="IPR008978">
    <property type="entry name" value="HSP20-like_chaperone"/>
</dbReference>
<evidence type="ECO:0000256" key="1">
    <source>
        <dbReference type="PROSITE-ProRule" id="PRU00285"/>
    </source>
</evidence>
<dbReference type="CDD" id="cd06464">
    <property type="entry name" value="ACD_sHsps-like"/>
    <property type="match status" value="1"/>
</dbReference>